<reference evidence="2" key="1">
    <citation type="submission" date="2022-11" db="UniProtKB">
        <authorList>
            <consortium name="WormBaseParasite"/>
        </authorList>
    </citation>
    <scope>IDENTIFICATION</scope>
</reference>
<accession>A0AC35EWK4</accession>
<protein>
    <submittedName>
        <fullName evidence="2">Uncharacterized protein</fullName>
    </submittedName>
</protein>
<dbReference type="WBParaSite" id="PS1159_v2.g11287.t1">
    <property type="protein sequence ID" value="PS1159_v2.g11287.t1"/>
    <property type="gene ID" value="PS1159_v2.g11287"/>
</dbReference>
<proteinExistence type="predicted"/>
<name>A0AC35EWK4_9BILA</name>
<dbReference type="Proteomes" id="UP000887580">
    <property type="component" value="Unplaced"/>
</dbReference>
<evidence type="ECO:0000313" key="1">
    <source>
        <dbReference type="Proteomes" id="UP000887580"/>
    </source>
</evidence>
<evidence type="ECO:0000313" key="2">
    <source>
        <dbReference type="WBParaSite" id="PS1159_v2.g11287.t1"/>
    </source>
</evidence>
<organism evidence="1 2">
    <name type="scientific">Panagrolaimus sp. PS1159</name>
    <dbReference type="NCBI Taxonomy" id="55785"/>
    <lineage>
        <taxon>Eukaryota</taxon>
        <taxon>Metazoa</taxon>
        <taxon>Ecdysozoa</taxon>
        <taxon>Nematoda</taxon>
        <taxon>Chromadorea</taxon>
        <taxon>Rhabditida</taxon>
        <taxon>Tylenchina</taxon>
        <taxon>Panagrolaimomorpha</taxon>
        <taxon>Panagrolaimoidea</taxon>
        <taxon>Panagrolaimidae</taxon>
        <taxon>Panagrolaimus</taxon>
    </lineage>
</organism>
<sequence>EHRQEKRFRITFDETKYFEFHNSLEFIDGRKEFAKVVAECQRRMLINKNGYVPVNKFTLIFKELFNDNDAYNSVRFLCSCFSGSY</sequence>